<feature type="domain" description="IspG C-terminal" evidence="9">
    <location>
        <begin position="277"/>
        <end position="355"/>
    </location>
</feature>
<dbReference type="InterPro" id="IPR058578">
    <property type="entry name" value="IspG_TIM"/>
</dbReference>
<dbReference type="Pfam" id="PF04551">
    <property type="entry name" value="GcpE"/>
    <property type="match status" value="1"/>
</dbReference>
<dbReference type="UniPathway" id="UPA00056">
    <property type="reaction ID" value="UER00096"/>
</dbReference>
<comment type="caution">
    <text evidence="10">The sequence shown here is derived from an EMBL/GenBank/DDBJ whole genome shotgun (WGS) entry which is preliminary data.</text>
</comment>
<dbReference type="InterPro" id="IPR016425">
    <property type="entry name" value="IspG_bac"/>
</dbReference>
<dbReference type="PIRSF" id="PIRSF004640">
    <property type="entry name" value="IspG"/>
    <property type="match status" value="1"/>
</dbReference>
<dbReference type="OrthoDB" id="9803214at2"/>
<evidence type="ECO:0000313" key="11">
    <source>
        <dbReference type="Proteomes" id="UP000014541"/>
    </source>
</evidence>
<dbReference type="HOGENOM" id="CLU_042258_0_0_12"/>
<comment type="pathway">
    <text evidence="7">Isoprenoid biosynthesis; isopentenyl diphosphate biosynthesis via DXP pathway; isopentenyl diphosphate from 1-deoxy-D-xylulose 5-phosphate: step 5/6.</text>
</comment>
<dbReference type="SUPFAM" id="SSF56014">
    <property type="entry name" value="Nitrite and sulphite reductase 4Fe-4S domain-like"/>
    <property type="match status" value="1"/>
</dbReference>
<evidence type="ECO:0000313" key="10">
    <source>
        <dbReference type="EMBL" id="EPF30661.1"/>
    </source>
</evidence>
<dbReference type="InterPro" id="IPR058579">
    <property type="entry name" value="IspG_C"/>
</dbReference>
<comment type="catalytic activity">
    <reaction evidence="7">
        <text>(2E)-4-hydroxy-3-methylbut-2-enyl diphosphate + oxidized [flavodoxin] + H2O + 2 H(+) = 2-C-methyl-D-erythritol 2,4-cyclic diphosphate + reduced [flavodoxin]</text>
        <dbReference type="Rhea" id="RHEA:43604"/>
        <dbReference type="Rhea" id="RHEA-COMP:10622"/>
        <dbReference type="Rhea" id="RHEA-COMP:10623"/>
        <dbReference type="ChEBI" id="CHEBI:15377"/>
        <dbReference type="ChEBI" id="CHEBI:15378"/>
        <dbReference type="ChEBI" id="CHEBI:57618"/>
        <dbReference type="ChEBI" id="CHEBI:58210"/>
        <dbReference type="ChEBI" id="CHEBI:58483"/>
        <dbReference type="ChEBI" id="CHEBI:128753"/>
        <dbReference type="EC" id="1.17.7.3"/>
    </reaction>
</comment>
<dbReference type="Proteomes" id="UP000014541">
    <property type="component" value="Unassembled WGS sequence"/>
</dbReference>
<keyword evidence="11" id="KW-1185">Reference proteome</keyword>
<dbReference type="STRING" id="1125699.HMPREF9194_00980"/>
<dbReference type="Gene3D" id="3.30.413.10">
    <property type="entry name" value="Sulfite Reductase Hemoprotein, domain 1"/>
    <property type="match status" value="1"/>
</dbReference>
<dbReference type="InterPro" id="IPR011005">
    <property type="entry name" value="Dihydropteroate_synth-like_sf"/>
</dbReference>
<evidence type="ECO:0000256" key="4">
    <source>
        <dbReference type="ARBA" id="ARBA00023004"/>
    </source>
</evidence>
<protein>
    <recommendedName>
        <fullName evidence="7">4-hydroxy-3-methylbut-2-en-1-yl diphosphate synthase (flavodoxin)</fullName>
        <ecNumber evidence="7">1.17.7.3</ecNumber>
    </recommendedName>
    <alternativeName>
        <fullName evidence="7">1-hydroxy-2-methyl-2-(E)-butenyl 4-diphosphate synthase</fullName>
    </alternativeName>
</protein>
<keyword evidence="1 7" id="KW-0004">4Fe-4S</keyword>
<dbReference type="HAMAP" id="MF_00159">
    <property type="entry name" value="IspG"/>
    <property type="match status" value="1"/>
</dbReference>
<keyword evidence="3 7" id="KW-0560">Oxidoreductase</keyword>
<dbReference type="GO" id="GO:0016114">
    <property type="term" value="P:terpenoid biosynthetic process"/>
    <property type="evidence" value="ECO:0007669"/>
    <property type="project" value="InterPro"/>
</dbReference>
<dbReference type="PATRIC" id="fig|1125699.3.peg.1004"/>
<dbReference type="InterPro" id="IPR004588">
    <property type="entry name" value="IspG_bac-typ"/>
</dbReference>
<proteinExistence type="inferred from homology"/>
<evidence type="ECO:0000256" key="6">
    <source>
        <dbReference type="ARBA" id="ARBA00023229"/>
    </source>
</evidence>
<gene>
    <name evidence="7" type="primary">ispG</name>
    <name evidence="10" type="ORF">HMPREF9194_00980</name>
</gene>
<dbReference type="GO" id="GO:0141197">
    <property type="term" value="F:4-hydroxy-3-methylbut-2-enyl-diphosphate synthase activity (flavodoxin)"/>
    <property type="evidence" value="ECO:0007669"/>
    <property type="project" value="UniProtKB-EC"/>
</dbReference>
<feature type="binding site" evidence="7">
    <location>
        <position position="316"/>
    </location>
    <ligand>
        <name>[4Fe-4S] cluster</name>
        <dbReference type="ChEBI" id="CHEBI:49883"/>
    </ligand>
</feature>
<dbReference type="Gene3D" id="3.20.20.20">
    <property type="entry name" value="Dihydropteroate synthase-like"/>
    <property type="match status" value="1"/>
</dbReference>
<keyword evidence="2 7" id="KW-0479">Metal-binding</keyword>
<dbReference type="RefSeq" id="WP_016525272.1">
    <property type="nucleotide sequence ID" value="NZ_KE332518.1"/>
</dbReference>
<dbReference type="GO" id="GO:0051539">
    <property type="term" value="F:4 iron, 4 sulfur cluster binding"/>
    <property type="evidence" value="ECO:0007669"/>
    <property type="project" value="UniProtKB-UniRule"/>
</dbReference>
<evidence type="ECO:0000256" key="3">
    <source>
        <dbReference type="ARBA" id="ARBA00023002"/>
    </source>
</evidence>
<dbReference type="InterPro" id="IPR045854">
    <property type="entry name" value="NO2/SO3_Rdtase_4Fe4S_sf"/>
</dbReference>
<dbReference type="PANTHER" id="PTHR30454">
    <property type="entry name" value="4-HYDROXY-3-METHYLBUT-2-EN-1-YL DIPHOSPHATE SYNTHASE"/>
    <property type="match status" value="1"/>
</dbReference>
<feature type="binding site" evidence="7">
    <location>
        <position position="284"/>
    </location>
    <ligand>
        <name>[4Fe-4S] cluster</name>
        <dbReference type="ChEBI" id="CHEBI:49883"/>
    </ligand>
</feature>
<dbReference type="NCBIfam" id="NF001540">
    <property type="entry name" value="PRK00366.1"/>
    <property type="match status" value="1"/>
</dbReference>
<dbReference type="NCBIfam" id="TIGR00612">
    <property type="entry name" value="ispG_gcpE"/>
    <property type="match status" value="1"/>
</dbReference>
<feature type="domain" description="IspG TIM-barrel" evidence="8">
    <location>
        <begin position="18"/>
        <end position="262"/>
    </location>
</feature>
<keyword evidence="6 7" id="KW-0414">Isoprene biosynthesis</keyword>
<name>S3K1B4_TREMA</name>
<dbReference type="EMBL" id="ATFF01000006">
    <property type="protein sequence ID" value="EPF30661.1"/>
    <property type="molecule type" value="Genomic_DNA"/>
</dbReference>
<organism evidence="10 11">
    <name type="scientific">Treponema maltophilum ATCC 51939</name>
    <dbReference type="NCBI Taxonomy" id="1125699"/>
    <lineage>
        <taxon>Bacteria</taxon>
        <taxon>Pseudomonadati</taxon>
        <taxon>Spirochaetota</taxon>
        <taxon>Spirochaetia</taxon>
        <taxon>Spirochaetales</taxon>
        <taxon>Treponemataceae</taxon>
        <taxon>Treponema</taxon>
    </lineage>
</organism>
<comment type="function">
    <text evidence="7">Converts 2C-methyl-D-erythritol 2,4-cyclodiphosphate (ME-2,4cPP) into 1-hydroxy-2-methyl-2-(E)-butenyl 4-diphosphate.</text>
</comment>
<reference evidence="10 11" key="1">
    <citation type="submission" date="2013-04" db="EMBL/GenBank/DDBJ databases">
        <title>The Genome Sequence of Treponema maltophilum ATCC 51939.</title>
        <authorList>
            <consortium name="The Broad Institute Genomics Platform"/>
            <person name="Earl A."/>
            <person name="Ward D."/>
            <person name="Feldgarden M."/>
            <person name="Gevers D."/>
            <person name="Leonetti C."/>
            <person name="Blanton J.M."/>
            <person name="Dewhirst F.E."/>
            <person name="Izard J."/>
            <person name="Walker B."/>
            <person name="Young S."/>
            <person name="Zeng Q."/>
            <person name="Gargeya S."/>
            <person name="Fitzgerald M."/>
            <person name="Haas B."/>
            <person name="Abouelleil A."/>
            <person name="Allen A.W."/>
            <person name="Alvarado L."/>
            <person name="Arachchi H.M."/>
            <person name="Berlin A.M."/>
            <person name="Chapman S.B."/>
            <person name="Gainer-Dewar J."/>
            <person name="Goldberg J."/>
            <person name="Griggs A."/>
            <person name="Gujja S."/>
            <person name="Hansen M."/>
            <person name="Howarth C."/>
            <person name="Imamovic A."/>
            <person name="Ireland A."/>
            <person name="Larimer J."/>
            <person name="McCowan C."/>
            <person name="Murphy C."/>
            <person name="Pearson M."/>
            <person name="Poon T.W."/>
            <person name="Priest M."/>
            <person name="Roberts A."/>
            <person name="Saif S."/>
            <person name="Shea T."/>
            <person name="Sisk P."/>
            <person name="Sykes S."/>
            <person name="Wortman J."/>
            <person name="Nusbaum C."/>
            <person name="Birren B."/>
        </authorList>
    </citation>
    <scope>NUCLEOTIDE SEQUENCE [LARGE SCALE GENOMIC DNA]</scope>
    <source>
        <strain evidence="10 11">ATCC 51939</strain>
    </source>
</reference>
<dbReference type="GO" id="GO:0019288">
    <property type="term" value="P:isopentenyl diphosphate biosynthetic process, methylerythritol 4-phosphate pathway"/>
    <property type="evidence" value="ECO:0007669"/>
    <property type="project" value="UniProtKB-UniRule"/>
</dbReference>
<evidence type="ECO:0000256" key="1">
    <source>
        <dbReference type="ARBA" id="ARBA00022485"/>
    </source>
</evidence>
<feature type="binding site" evidence="7">
    <location>
        <position position="281"/>
    </location>
    <ligand>
        <name>[4Fe-4S] cluster</name>
        <dbReference type="ChEBI" id="CHEBI:49883"/>
    </ligand>
</feature>
<accession>S3K1B4</accession>
<dbReference type="eggNOG" id="COG0821">
    <property type="taxonomic scope" value="Bacteria"/>
</dbReference>
<dbReference type="GO" id="GO:0005506">
    <property type="term" value="F:iron ion binding"/>
    <property type="evidence" value="ECO:0007669"/>
    <property type="project" value="InterPro"/>
</dbReference>
<evidence type="ECO:0000259" key="9">
    <source>
        <dbReference type="Pfam" id="PF26540"/>
    </source>
</evidence>
<dbReference type="AlphaFoldDB" id="S3K1B4"/>
<sequence>MNDTKPRAVAVGGTGKTKKIVIGSDSPVSIQTMWKEGIVPVLTDKQALFSLLDKIEALQSIGCSILRFAVPDMESADALCRIAEQSTMPLVADIHFDWRLALRCLKGNVAKIRINPGNIGSKERVKEVVDACKAGGRAIRIGVNAGSFPKDIAERVQSGTMSRSEGLSLTALREAEVFDDLGFDQYVVSLKASTIHETIEANERFYKRRPDIPLHIGVTEAGPLIGGIVKSTLAFSHLLKENIGSTIRVSLSSDAEDEVIAAREILCACGLYKGGINIVSCPRCGRNGFDVHGFVKRWQHKLLAMDKNITVAVMGCAVNGPGEGKHADIGITGAGDSVVIFKKGKPVRTIRSDDINILTENADIAFSEELKSL</sequence>
<feature type="binding site" evidence="7">
    <location>
        <position position="323"/>
    </location>
    <ligand>
        <name>[4Fe-4S] cluster</name>
        <dbReference type="ChEBI" id="CHEBI:49883"/>
    </ligand>
</feature>
<evidence type="ECO:0000256" key="5">
    <source>
        <dbReference type="ARBA" id="ARBA00023014"/>
    </source>
</evidence>
<keyword evidence="4 7" id="KW-0408">Iron</keyword>
<comment type="cofactor">
    <cofactor evidence="7">
        <name>[4Fe-4S] cluster</name>
        <dbReference type="ChEBI" id="CHEBI:49883"/>
    </cofactor>
    <text evidence="7">Binds 1 [4Fe-4S] cluster.</text>
</comment>
<evidence type="ECO:0000256" key="2">
    <source>
        <dbReference type="ARBA" id="ARBA00022723"/>
    </source>
</evidence>
<dbReference type="EC" id="1.17.7.3" evidence="7"/>
<keyword evidence="5 7" id="KW-0411">Iron-sulfur</keyword>
<dbReference type="PANTHER" id="PTHR30454:SF0">
    <property type="entry name" value="4-HYDROXY-3-METHYLBUT-2-EN-1-YL DIPHOSPHATE SYNTHASE (FERREDOXIN), CHLOROPLASTIC"/>
    <property type="match status" value="1"/>
</dbReference>
<comment type="similarity">
    <text evidence="7">Belongs to the IspG family.</text>
</comment>
<dbReference type="GO" id="GO:0046429">
    <property type="term" value="F:4-hydroxy-3-methylbut-2-en-1-yl diphosphate synthase activity (ferredoxin)"/>
    <property type="evidence" value="ECO:0007669"/>
    <property type="project" value="UniProtKB-UniRule"/>
</dbReference>
<dbReference type="Pfam" id="PF26540">
    <property type="entry name" value="GcpE_C"/>
    <property type="match status" value="1"/>
</dbReference>
<evidence type="ECO:0000256" key="7">
    <source>
        <dbReference type="HAMAP-Rule" id="MF_00159"/>
    </source>
</evidence>
<dbReference type="SUPFAM" id="SSF51717">
    <property type="entry name" value="Dihydropteroate synthetase-like"/>
    <property type="match status" value="1"/>
</dbReference>
<evidence type="ECO:0000259" key="8">
    <source>
        <dbReference type="Pfam" id="PF04551"/>
    </source>
</evidence>